<dbReference type="PANTHER" id="PTHR10680:SF14">
    <property type="entry name" value="PEPTIDYL-GLYCINE ALPHA-AMIDATING MONOOXYGENASE"/>
    <property type="match status" value="1"/>
</dbReference>
<keyword evidence="6 15" id="KW-0479">Metal-binding</keyword>
<evidence type="ECO:0000256" key="3">
    <source>
        <dbReference type="ARBA" id="ARBA00010676"/>
    </source>
</evidence>
<dbReference type="InterPro" id="IPR014784">
    <property type="entry name" value="Cu2_ascorb_mOase-like_C"/>
</dbReference>
<keyword evidence="7" id="KW-0732">Signal</keyword>
<dbReference type="EC" id="1.14.17.3" evidence="4"/>
<comment type="catalytic activity">
    <reaction evidence="14">
        <text>a [peptide]-C-terminal glycine + 2 L-ascorbate + O2 = a [peptide]-C-terminal (2S)-2-hydroxyglycine + 2 monodehydro-L-ascorbate radical + H2O</text>
        <dbReference type="Rhea" id="RHEA:21452"/>
        <dbReference type="Rhea" id="RHEA-COMP:13486"/>
        <dbReference type="Rhea" id="RHEA-COMP:15321"/>
        <dbReference type="ChEBI" id="CHEBI:15377"/>
        <dbReference type="ChEBI" id="CHEBI:15379"/>
        <dbReference type="ChEBI" id="CHEBI:38290"/>
        <dbReference type="ChEBI" id="CHEBI:59513"/>
        <dbReference type="ChEBI" id="CHEBI:137000"/>
        <dbReference type="ChEBI" id="CHEBI:142768"/>
        <dbReference type="EC" id="1.14.17.3"/>
    </reaction>
</comment>
<evidence type="ECO:0000256" key="6">
    <source>
        <dbReference type="ARBA" id="ARBA00022723"/>
    </source>
</evidence>
<accession>A0A8C4Q1Z8</accession>
<dbReference type="Pfam" id="PF01082">
    <property type="entry name" value="Cu2_monooxygen"/>
    <property type="match status" value="1"/>
</dbReference>
<dbReference type="SUPFAM" id="SSF49742">
    <property type="entry name" value="PHM/PNGase F"/>
    <property type="match status" value="2"/>
</dbReference>
<feature type="binding site" evidence="15">
    <location>
        <position position="200"/>
    </location>
    <ligand>
        <name>Cu(2+)</name>
        <dbReference type="ChEBI" id="CHEBI:29036"/>
        <label>1</label>
        <note>catalytic</note>
    </ligand>
</feature>
<sequence length="263" mass="29077">MKCTSRRRPAVGLGFSLDVRMPSVRPTKADDYLCTGVHIPSPEATYIVNFIPRASMEKVHHMLLFGCKLPGSQKRYWDCGAKTGPCQGPPNILYAWARNATATHLPEDVGFQVSGESGINYLVLQVHYANIAAFKESELDCSGLTLSMISQSPPYLAGILLMVANSGIIPAGKKEANIDISCEYNIPTPMYAFAFRVHAHYLSNVISAYRVRKGKWDLIGRQNPFMPQAFYPRNETMSIENGDTLAARCVYNAEAMETDTIMG</sequence>
<evidence type="ECO:0000313" key="19">
    <source>
        <dbReference type="Ensembl" id="ENSEBUP00000008809.1"/>
    </source>
</evidence>
<dbReference type="OMA" id="FIHYTTQ"/>
<evidence type="ECO:0000256" key="15">
    <source>
        <dbReference type="PIRSR" id="PIRSR600720-2"/>
    </source>
</evidence>
<keyword evidence="10 15" id="KW-0186">Copper</keyword>
<dbReference type="InterPro" id="IPR024548">
    <property type="entry name" value="Cu2_monoox_C"/>
</dbReference>
<dbReference type="AlphaFoldDB" id="A0A8C4Q1Z8"/>
<keyword evidence="8" id="KW-0862">Zinc</keyword>
<feature type="domain" description="Copper type II ascorbate-dependent monooxygenase C-terminal" evidence="18">
    <location>
        <begin position="155"/>
        <end position="263"/>
    </location>
</feature>
<dbReference type="PROSITE" id="PS00084">
    <property type="entry name" value="CU2_MONOOXYGENASE_1"/>
    <property type="match status" value="1"/>
</dbReference>
<evidence type="ECO:0000256" key="2">
    <source>
        <dbReference type="ARBA" id="ARBA00004613"/>
    </source>
</evidence>
<keyword evidence="12 16" id="KW-1015">Disulfide bond</keyword>
<evidence type="ECO:0000256" key="8">
    <source>
        <dbReference type="ARBA" id="ARBA00022833"/>
    </source>
</evidence>
<dbReference type="GeneTree" id="ENSGT00940000156369"/>
<dbReference type="InterPro" id="IPR000323">
    <property type="entry name" value="Cu2_ascorb_mOase_N"/>
</dbReference>
<evidence type="ECO:0000256" key="12">
    <source>
        <dbReference type="ARBA" id="ARBA00023157"/>
    </source>
</evidence>
<evidence type="ECO:0000256" key="13">
    <source>
        <dbReference type="ARBA" id="ARBA00023180"/>
    </source>
</evidence>
<evidence type="ECO:0000256" key="1">
    <source>
        <dbReference type="ARBA" id="ARBA00004160"/>
    </source>
</evidence>
<comment type="similarity">
    <text evidence="3">Belongs to the copper type II ascorbate-dependent monooxygenase family.</text>
</comment>
<evidence type="ECO:0000259" key="18">
    <source>
        <dbReference type="Pfam" id="PF03712"/>
    </source>
</evidence>
<feature type="binding site" evidence="15">
    <location>
        <position position="60"/>
    </location>
    <ligand>
        <name>Cu(2+)</name>
        <dbReference type="ChEBI" id="CHEBI:29036"/>
        <label>1</label>
        <note>catalytic</note>
    </ligand>
</feature>
<evidence type="ECO:0000256" key="16">
    <source>
        <dbReference type="PIRSR" id="PIRSR600720-3"/>
    </source>
</evidence>
<feature type="disulfide bond" evidence="16">
    <location>
        <begin position="67"/>
        <end position="86"/>
    </location>
</feature>
<dbReference type="InterPro" id="IPR008977">
    <property type="entry name" value="PHM/PNGase_F_dom_sf"/>
</dbReference>
<dbReference type="Proteomes" id="UP000694388">
    <property type="component" value="Unplaced"/>
</dbReference>
<dbReference type="FunFam" id="2.60.120.310:FF:000005">
    <property type="entry name" value="Peptidylglycine alpha-hydroxylating monooxygenase"/>
    <property type="match status" value="1"/>
</dbReference>
<name>A0A8C4Q1Z8_EPTBU</name>
<dbReference type="Gene3D" id="2.60.120.230">
    <property type="match status" value="1"/>
</dbReference>
<dbReference type="PANTHER" id="PTHR10680">
    <property type="entry name" value="PEPTIDYL-GLYCINE ALPHA-AMIDATING MONOOXYGENASE"/>
    <property type="match status" value="1"/>
</dbReference>
<dbReference type="GO" id="GO:0005507">
    <property type="term" value="F:copper ion binding"/>
    <property type="evidence" value="ECO:0007669"/>
    <property type="project" value="InterPro"/>
</dbReference>
<keyword evidence="13" id="KW-0325">Glycoprotein</keyword>
<dbReference type="GO" id="GO:0004504">
    <property type="term" value="F:peptidylglycine monooxygenase activity"/>
    <property type="evidence" value="ECO:0007669"/>
    <property type="project" value="UniProtKB-EC"/>
</dbReference>
<evidence type="ECO:0000313" key="20">
    <source>
        <dbReference type="Proteomes" id="UP000694388"/>
    </source>
</evidence>
<dbReference type="InterPro" id="IPR036939">
    <property type="entry name" value="Cu2_ascorb_mOase_N_sf"/>
</dbReference>
<evidence type="ECO:0000256" key="11">
    <source>
        <dbReference type="ARBA" id="ARBA00023033"/>
    </source>
</evidence>
<evidence type="ECO:0000259" key="17">
    <source>
        <dbReference type="Pfam" id="PF01082"/>
    </source>
</evidence>
<dbReference type="Pfam" id="PF03712">
    <property type="entry name" value="Cu2_monoox_C"/>
    <property type="match status" value="1"/>
</dbReference>
<reference evidence="19" key="2">
    <citation type="submission" date="2025-09" db="UniProtKB">
        <authorList>
            <consortium name="Ensembl"/>
        </authorList>
    </citation>
    <scope>IDENTIFICATION</scope>
</reference>
<protein>
    <recommendedName>
        <fullName evidence="4">peptidylglycine monooxygenase</fullName>
        <ecNumber evidence="4">1.14.17.3</ecNumber>
    </recommendedName>
</protein>
<dbReference type="GO" id="GO:0005576">
    <property type="term" value="C:extracellular region"/>
    <property type="evidence" value="ECO:0007669"/>
    <property type="project" value="UniProtKB-SubCell"/>
</dbReference>
<feature type="disulfide bond" evidence="16">
    <location>
        <begin position="34"/>
        <end position="79"/>
    </location>
</feature>
<evidence type="ECO:0000256" key="4">
    <source>
        <dbReference type="ARBA" id="ARBA00012689"/>
    </source>
</evidence>
<feature type="binding site" evidence="15">
    <location>
        <position position="127"/>
    </location>
    <ligand>
        <name>Cu(2+)</name>
        <dbReference type="ChEBI" id="CHEBI:29036"/>
        <label>1</label>
        <note>catalytic</note>
    </ligand>
</feature>
<keyword evidence="11" id="KW-0503">Monooxygenase</keyword>
<evidence type="ECO:0000256" key="10">
    <source>
        <dbReference type="ARBA" id="ARBA00023008"/>
    </source>
</evidence>
<feature type="domain" description="Copper type II ascorbate-dependent monooxygenase N-terminal" evidence="17">
    <location>
        <begin position="18"/>
        <end position="133"/>
    </location>
</feature>
<organism evidence="19 20">
    <name type="scientific">Eptatretus burgeri</name>
    <name type="common">Inshore hagfish</name>
    <dbReference type="NCBI Taxonomy" id="7764"/>
    <lineage>
        <taxon>Eukaryota</taxon>
        <taxon>Metazoa</taxon>
        <taxon>Chordata</taxon>
        <taxon>Craniata</taxon>
        <taxon>Vertebrata</taxon>
        <taxon>Cyclostomata</taxon>
        <taxon>Myxini</taxon>
        <taxon>Myxiniformes</taxon>
        <taxon>Myxinidae</taxon>
        <taxon>Eptatretinae</taxon>
        <taxon>Eptatretus</taxon>
    </lineage>
</organism>
<keyword evidence="9" id="KW-0560">Oxidoreductase</keyword>
<feature type="binding site" evidence="15">
    <location>
        <position position="61"/>
    </location>
    <ligand>
        <name>Cu(2+)</name>
        <dbReference type="ChEBI" id="CHEBI:29036"/>
        <label>1</label>
        <note>catalytic</note>
    </ligand>
</feature>
<evidence type="ECO:0000256" key="5">
    <source>
        <dbReference type="ARBA" id="ARBA00022525"/>
    </source>
</evidence>
<evidence type="ECO:0000256" key="14">
    <source>
        <dbReference type="ARBA" id="ARBA00048431"/>
    </source>
</evidence>
<dbReference type="Ensembl" id="ENSEBUT00000009321.1">
    <property type="protein sequence ID" value="ENSEBUP00000008809.1"/>
    <property type="gene ID" value="ENSEBUG00000005692.1"/>
</dbReference>
<feature type="binding site" evidence="15">
    <location>
        <position position="198"/>
    </location>
    <ligand>
        <name>Cu(2+)</name>
        <dbReference type="ChEBI" id="CHEBI:29036"/>
        <label>1</label>
        <note>catalytic</note>
    </ligand>
</feature>
<dbReference type="Gene3D" id="2.60.120.310">
    <property type="entry name" value="Copper type II, ascorbate-dependent monooxygenase, N-terminal domain"/>
    <property type="match status" value="1"/>
</dbReference>
<keyword evidence="5" id="KW-0964">Secreted</keyword>
<dbReference type="InterPro" id="IPR020611">
    <property type="entry name" value="Cu2_ascorb_mOase_CS-1"/>
</dbReference>
<comment type="cofactor">
    <cofactor evidence="15">
        <name>Cu(2+)</name>
        <dbReference type="ChEBI" id="CHEBI:29036"/>
    </cofactor>
    <text evidence="15">Binds 2 Cu(2+) ions per subunit.</text>
</comment>
<comment type="subcellular location">
    <subcellularLocation>
        <location evidence="1">Cytoplasmic vesicle</location>
        <location evidence="1">Secretory vesicle membrane</location>
        <topology evidence="1">Single-pass membrane protein</topology>
    </subcellularLocation>
    <subcellularLocation>
        <location evidence="2">Secreted</location>
    </subcellularLocation>
</comment>
<proteinExistence type="inferred from homology"/>
<dbReference type="GO" id="GO:0006518">
    <property type="term" value="P:peptide metabolic process"/>
    <property type="evidence" value="ECO:0007669"/>
    <property type="project" value="InterPro"/>
</dbReference>
<dbReference type="PRINTS" id="PR00790">
    <property type="entry name" value="PAMONOXGNASE"/>
</dbReference>
<keyword evidence="20" id="KW-1185">Reference proteome</keyword>
<dbReference type="InterPro" id="IPR000720">
    <property type="entry name" value="PHM/PAL"/>
</dbReference>
<dbReference type="GO" id="GO:0030658">
    <property type="term" value="C:transport vesicle membrane"/>
    <property type="evidence" value="ECO:0007669"/>
    <property type="project" value="UniProtKB-SubCell"/>
</dbReference>
<evidence type="ECO:0000256" key="7">
    <source>
        <dbReference type="ARBA" id="ARBA00022729"/>
    </source>
</evidence>
<reference evidence="19" key="1">
    <citation type="submission" date="2025-08" db="UniProtKB">
        <authorList>
            <consortium name="Ensembl"/>
        </authorList>
    </citation>
    <scope>IDENTIFICATION</scope>
</reference>
<evidence type="ECO:0000256" key="9">
    <source>
        <dbReference type="ARBA" id="ARBA00023002"/>
    </source>
</evidence>